<dbReference type="Pfam" id="PF13500">
    <property type="entry name" value="AAA_26"/>
    <property type="match status" value="1"/>
</dbReference>
<dbReference type="SUPFAM" id="SSF52540">
    <property type="entry name" value="P-loop containing nucleoside triphosphate hydrolases"/>
    <property type="match status" value="1"/>
</dbReference>
<dbReference type="CDD" id="cd03109">
    <property type="entry name" value="DTBS"/>
    <property type="match status" value="1"/>
</dbReference>
<feature type="binding site" evidence="1">
    <location>
        <position position="197"/>
    </location>
    <ligand>
        <name>ATP</name>
        <dbReference type="ChEBI" id="CHEBI:30616"/>
    </ligand>
</feature>
<comment type="cofactor">
    <cofactor evidence="1">
        <name>Mg(2+)</name>
        <dbReference type="ChEBI" id="CHEBI:18420"/>
    </cofactor>
</comment>
<dbReference type="Proteomes" id="UP000676079">
    <property type="component" value="Chromosome"/>
</dbReference>
<dbReference type="PIRSF" id="PIRSF006755">
    <property type="entry name" value="DTB_synth"/>
    <property type="match status" value="1"/>
</dbReference>
<dbReference type="NCBIfam" id="TIGR00347">
    <property type="entry name" value="bioD"/>
    <property type="match status" value="1"/>
</dbReference>
<dbReference type="RefSeq" id="WP_220562729.1">
    <property type="nucleotide sequence ID" value="NZ_CP074133.1"/>
</dbReference>
<gene>
    <name evidence="1 2" type="primary">bioD</name>
    <name evidence="2" type="ORF">KGD84_24315</name>
</gene>
<evidence type="ECO:0000256" key="1">
    <source>
        <dbReference type="HAMAP-Rule" id="MF_00336"/>
    </source>
</evidence>
<feature type="binding site" evidence="1">
    <location>
        <begin position="166"/>
        <end position="167"/>
    </location>
    <ligand>
        <name>ATP</name>
        <dbReference type="ChEBI" id="CHEBI:30616"/>
    </ligand>
</feature>
<feature type="binding site" evidence="1">
    <location>
        <position position="15"/>
    </location>
    <ligand>
        <name>Mg(2+)</name>
        <dbReference type="ChEBI" id="CHEBI:18420"/>
    </ligand>
</feature>
<feature type="binding site" evidence="1">
    <location>
        <position position="46"/>
    </location>
    <ligand>
        <name>Mg(2+)</name>
        <dbReference type="ChEBI" id="CHEBI:18420"/>
    </ligand>
</feature>
<keyword evidence="1" id="KW-0963">Cytoplasm</keyword>
<keyword evidence="1" id="KW-0093">Biotin biosynthesis</keyword>
<sequence>MILVVTGTGTGVGKTVVTAALAAVAGGGVAVLKPAQTGVGPGEPGDVHTVAALVPSVTPVELARYPEPLAPATAAARAGLPQVRAEDVADAARALEGDHGLVLVEGAGGLLVRLNTEGQTLADVAVLLDAPVLVVARAGLGTLNEVALTAEALRARGLRPAGVVIGSWPTEPDLAMRCNLDDLPTMGAGPVVGALPQGCADQDPRSFAETARRALPHWRPGPATRG</sequence>
<dbReference type="EMBL" id="CP074133">
    <property type="protein sequence ID" value="QUX21506.1"/>
    <property type="molecule type" value="Genomic_DNA"/>
</dbReference>
<keyword evidence="1" id="KW-0067">ATP-binding</keyword>
<comment type="subunit">
    <text evidence="1">Homodimer.</text>
</comment>
<dbReference type="GO" id="GO:0004141">
    <property type="term" value="F:dethiobiotin synthase activity"/>
    <property type="evidence" value="ECO:0007669"/>
    <property type="project" value="UniProtKB-EC"/>
</dbReference>
<organism evidence="2 3">
    <name type="scientific">Nocardiopsis changdeensis</name>
    <dbReference type="NCBI Taxonomy" id="2831969"/>
    <lineage>
        <taxon>Bacteria</taxon>
        <taxon>Bacillati</taxon>
        <taxon>Actinomycetota</taxon>
        <taxon>Actinomycetes</taxon>
        <taxon>Streptosporangiales</taxon>
        <taxon>Nocardiopsidaceae</taxon>
        <taxon>Nocardiopsis</taxon>
    </lineage>
</organism>
<comment type="catalytic activity">
    <reaction evidence="1">
        <text>(7R,8S)-7,8-diammoniononanoate + CO2 + ATP = (4R,5S)-dethiobiotin + ADP + phosphate + 3 H(+)</text>
        <dbReference type="Rhea" id="RHEA:15805"/>
        <dbReference type="ChEBI" id="CHEBI:15378"/>
        <dbReference type="ChEBI" id="CHEBI:16526"/>
        <dbReference type="ChEBI" id="CHEBI:30616"/>
        <dbReference type="ChEBI" id="CHEBI:43474"/>
        <dbReference type="ChEBI" id="CHEBI:149469"/>
        <dbReference type="ChEBI" id="CHEBI:149473"/>
        <dbReference type="ChEBI" id="CHEBI:456216"/>
        <dbReference type="EC" id="6.3.3.3"/>
    </reaction>
</comment>
<comment type="subcellular location">
    <subcellularLocation>
        <location evidence="1">Cytoplasm</location>
    </subcellularLocation>
</comment>
<feature type="binding site" evidence="1">
    <location>
        <begin position="105"/>
        <end position="108"/>
    </location>
    <ligand>
        <name>ATP</name>
        <dbReference type="ChEBI" id="CHEBI:30616"/>
    </ligand>
</feature>
<feature type="binding site" evidence="1">
    <location>
        <position position="46"/>
    </location>
    <ligand>
        <name>ATP</name>
        <dbReference type="ChEBI" id="CHEBI:30616"/>
    </ligand>
</feature>
<dbReference type="HAMAP" id="MF_00336">
    <property type="entry name" value="BioD"/>
    <property type="match status" value="1"/>
</dbReference>
<dbReference type="InterPro" id="IPR027417">
    <property type="entry name" value="P-loop_NTPase"/>
</dbReference>
<keyword evidence="1 2" id="KW-0436">Ligase</keyword>
<keyword evidence="1" id="KW-0547">Nucleotide-binding</keyword>
<dbReference type="PANTHER" id="PTHR43210">
    <property type="entry name" value="DETHIOBIOTIN SYNTHETASE"/>
    <property type="match status" value="1"/>
</dbReference>
<feature type="binding site" evidence="1">
    <location>
        <position position="105"/>
    </location>
    <ligand>
        <name>Mg(2+)</name>
        <dbReference type="ChEBI" id="CHEBI:18420"/>
    </ligand>
</feature>
<evidence type="ECO:0000313" key="2">
    <source>
        <dbReference type="EMBL" id="QUX21506.1"/>
    </source>
</evidence>
<accession>A0ABX8BHB8</accession>
<proteinExistence type="inferred from homology"/>
<feature type="binding site" evidence="1">
    <location>
        <begin position="11"/>
        <end position="16"/>
    </location>
    <ligand>
        <name>ATP</name>
        <dbReference type="ChEBI" id="CHEBI:30616"/>
    </ligand>
</feature>
<dbReference type="EC" id="6.3.3.3" evidence="1"/>
<comment type="pathway">
    <text evidence="1">Cofactor biosynthesis; biotin biosynthesis; biotin from 7,8-diaminononanoate: step 1/2.</text>
</comment>
<protein>
    <recommendedName>
        <fullName evidence="1">ATP-dependent dethiobiotin synthetase BioD</fullName>
        <ecNumber evidence="1">6.3.3.3</ecNumber>
    </recommendedName>
    <alternativeName>
        <fullName evidence="1">DTB synthetase</fullName>
        <shortName evidence="1">DTBS</shortName>
    </alternativeName>
    <alternativeName>
        <fullName evidence="1">Dethiobiotin synthase</fullName>
    </alternativeName>
</protein>
<keyword evidence="1" id="KW-0460">Magnesium</keyword>
<reference evidence="2 3" key="1">
    <citation type="submission" date="2021-05" db="EMBL/GenBank/DDBJ databases">
        <title>Direct Submission.</title>
        <authorList>
            <person name="Li K."/>
            <person name="Gao J."/>
        </authorList>
    </citation>
    <scope>NUCLEOTIDE SEQUENCE [LARGE SCALE GENOMIC DNA]</scope>
    <source>
        <strain evidence="2 3">Mg02</strain>
    </source>
</reference>
<comment type="caution">
    <text evidence="1">Lacks conserved residue(s) required for the propagation of feature annotation.</text>
</comment>
<keyword evidence="3" id="KW-1185">Reference proteome</keyword>
<feature type="binding site" evidence="1">
    <location>
        <position position="37"/>
    </location>
    <ligand>
        <name>substrate</name>
    </ligand>
</feature>
<dbReference type="PANTHER" id="PTHR43210:SF5">
    <property type="entry name" value="DETHIOBIOTIN SYNTHETASE"/>
    <property type="match status" value="1"/>
</dbReference>
<feature type="active site" evidence="1">
    <location>
        <position position="33"/>
    </location>
</feature>
<evidence type="ECO:0000313" key="3">
    <source>
        <dbReference type="Proteomes" id="UP000676079"/>
    </source>
</evidence>
<name>A0ABX8BHB8_9ACTN</name>
<keyword evidence="1" id="KW-0479">Metal-binding</keyword>
<comment type="similarity">
    <text evidence="1">Belongs to the dethiobiotin synthetase family.</text>
</comment>
<dbReference type="InterPro" id="IPR004472">
    <property type="entry name" value="DTB_synth_BioD"/>
</dbReference>
<dbReference type="Gene3D" id="3.40.50.300">
    <property type="entry name" value="P-loop containing nucleotide triphosphate hydrolases"/>
    <property type="match status" value="1"/>
</dbReference>
<comment type="function">
    <text evidence="1">Catalyzes a mechanistically unusual reaction, the ATP-dependent insertion of CO2 between the N7 and N8 nitrogen atoms of 7,8-diaminopelargonic acid (DAPA, also called 7,8-diammoniononanoate) to form a ureido ring.</text>
</comment>